<dbReference type="EMBL" id="FMXA01000012">
    <property type="protein sequence ID" value="SDA52132.1"/>
    <property type="molecule type" value="Genomic_DNA"/>
</dbReference>
<dbReference type="PANTHER" id="PTHR41324:SF1">
    <property type="entry name" value="DUF2232 DOMAIN-CONTAINING PROTEIN"/>
    <property type="match status" value="1"/>
</dbReference>
<dbReference type="GeneID" id="87756098"/>
<evidence type="ECO:0000313" key="3">
    <source>
        <dbReference type="Proteomes" id="UP000199689"/>
    </source>
</evidence>
<protein>
    <submittedName>
        <fullName evidence="2">Predicted membrane protein</fullName>
    </submittedName>
</protein>
<dbReference type="Proteomes" id="UP000199689">
    <property type="component" value="Unassembled WGS sequence"/>
</dbReference>
<evidence type="ECO:0000256" key="1">
    <source>
        <dbReference type="SAM" id="Phobius"/>
    </source>
</evidence>
<gene>
    <name evidence="2" type="ORF">SAMN02910343_01077</name>
</gene>
<keyword evidence="3" id="KW-1185">Reference proteome</keyword>
<dbReference type="STRING" id="209880.SAMN02910343_01077"/>
<dbReference type="AlphaFoldDB" id="A0A1G5W203"/>
<feature type="transmembrane region" description="Helical" evidence="1">
    <location>
        <begin position="63"/>
        <end position="94"/>
    </location>
</feature>
<keyword evidence="1" id="KW-1133">Transmembrane helix</keyword>
<accession>A0A1G5W203</accession>
<dbReference type="RefSeq" id="WP_091364586.1">
    <property type="nucleotide sequence ID" value="NZ_FMXA01000012.1"/>
</dbReference>
<evidence type="ECO:0000313" key="2">
    <source>
        <dbReference type="EMBL" id="SDA52132.1"/>
    </source>
</evidence>
<dbReference type="OrthoDB" id="1634514at2"/>
<feature type="transmembrane region" description="Helical" evidence="1">
    <location>
        <begin position="169"/>
        <end position="190"/>
    </location>
</feature>
<proteinExistence type="predicted"/>
<reference evidence="2 3" key="1">
    <citation type="submission" date="2016-10" db="EMBL/GenBank/DDBJ databases">
        <authorList>
            <person name="de Groot N.N."/>
        </authorList>
    </citation>
    <scope>NUCLEOTIDE SEQUENCE [LARGE SCALE GENOMIC DNA]</scope>
    <source>
        <strain evidence="2 3">DSM 15230</strain>
    </source>
</reference>
<dbReference type="InterPro" id="IPR018710">
    <property type="entry name" value="DUF2232"/>
</dbReference>
<keyword evidence="1" id="KW-0472">Membrane</keyword>
<keyword evidence="1" id="KW-0812">Transmembrane</keyword>
<organism evidence="2 3">
    <name type="scientific">Allisonella histaminiformans</name>
    <dbReference type="NCBI Taxonomy" id="209880"/>
    <lineage>
        <taxon>Bacteria</taxon>
        <taxon>Bacillati</taxon>
        <taxon>Bacillota</taxon>
        <taxon>Negativicutes</taxon>
        <taxon>Veillonellales</taxon>
        <taxon>Veillonellaceae</taxon>
        <taxon>Allisonella</taxon>
    </lineage>
</organism>
<dbReference type="PANTHER" id="PTHR41324">
    <property type="entry name" value="MEMBRANE PROTEIN-RELATED"/>
    <property type="match status" value="1"/>
</dbReference>
<dbReference type="Pfam" id="PF09991">
    <property type="entry name" value="DUF2232"/>
    <property type="match status" value="1"/>
</dbReference>
<name>A0A1G5W203_9FIRM</name>
<sequence length="206" mass="22476">MNKTVKRTQYLTEAAAAVAIASILVLLKLILPFLVFITMIAAPAPLAIITAQHGMKWGLGSSLAVILVVTILGGPEIGLTTAVYAGALGLALGYGTRKQWASHKVIALTALAYVVEMTYKIVFSIYVLGISDALSSVLTRLITFMQWIWRPLSSVLGYDPNPERAMFSTAGAAMLAVIFIIDAFCYAYLAEELFSELYRRMRKARH</sequence>
<feature type="transmembrane region" description="Helical" evidence="1">
    <location>
        <begin position="100"/>
        <end position="119"/>
    </location>
</feature>